<dbReference type="Proteomes" id="UP001057402">
    <property type="component" value="Chromosome 7"/>
</dbReference>
<dbReference type="EMBL" id="CM042886">
    <property type="protein sequence ID" value="KAI4342514.1"/>
    <property type="molecule type" value="Genomic_DNA"/>
</dbReference>
<proteinExistence type="predicted"/>
<comment type="caution">
    <text evidence="1">The sequence shown here is derived from an EMBL/GenBank/DDBJ whole genome shotgun (WGS) entry which is preliminary data.</text>
</comment>
<organism evidence="1 2">
    <name type="scientific">Melastoma candidum</name>
    <dbReference type="NCBI Taxonomy" id="119954"/>
    <lineage>
        <taxon>Eukaryota</taxon>
        <taxon>Viridiplantae</taxon>
        <taxon>Streptophyta</taxon>
        <taxon>Embryophyta</taxon>
        <taxon>Tracheophyta</taxon>
        <taxon>Spermatophyta</taxon>
        <taxon>Magnoliopsida</taxon>
        <taxon>eudicotyledons</taxon>
        <taxon>Gunneridae</taxon>
        <taxon>Pentapetalae</taxon>
        <taxon>rosids</taxon>
        <taxon>malvids</taxon>
        <taxon>Myrtales</taxon>
        <taxon>Melastomataceae</taxon>
        <taxon>Melastomatoideae</taxon>
        <taxon>Melastomateae</taxon>
        <taxon>Melastoma</taxon>
    </lineage>
</organism>
<evidence type="ECO:0000313" key="2">
    <source>
        <dbReference type="Proteomes" id="UP001057402"/>
    </source>
</evidence>
<keyword evidence="2" id="KW-1185">Reference proteome</keyword>
<accession>A0ACB9P3V6</accession>
<sequence length="249" mass="28515">MWWFNKVNGFEAKVDKYIRDLDELYDKIIAEHKGAAGKREADDLIDVLLRLQADPDQEIILTNEQIKGVMTVRTDTSASAIVWTMTELMRHPAIMKKAQEEVRSVTRGRSVFPESDLPNVNYLLSVVKESLQLHPPLPLLIPKTTIEDCRIMGYDIPKGTTVFINETAISTYPSRWESPGEFKPERKERLPRDQLWVVAIELAVANLLNGFDWQLPPGTRIKDIDLEEEFGIITHKKNPLRLVPITVTK</sequence>
<gene>
    <name evidence="1" type="ORF">MLD38_027136</name>
</gene>
<evidence type="ECO:0000313" key="1">
    <source>
        <dbReference type="EMBL" id="KAI4342514.1"/>
    </source>
</evidence>
<reference evidence="2" key="1">
    <citation type="journal article" date="2023" name="Front. Plant Sci.">
        <title>Chromosomal-level genome assembly of Melastoma candidum provides insights into trichome evolution.</title>
        <authorList>
            <person name="Zhong Y."/>
            <person name="Wu W."/>
            <person name="Sun C."/>
            <person name="Zou P."/>
            <person name="Liu Y."/>
            <person name="Dai S."/>
            <person name="Zhou R."/>
        </authorList>
    </citation>
    <scope>NUCLEOTIDE SEQUENCE [LARGE SCALE GENOMIC DNA]</scope>
</reference>
<name>A0ACB9P3V6_9MYRT</name>
<protein>
    <submittedName>
        <fullName evidence="1">Uncharacterized protein</fullName>
    </submittedName>
</protein>